<name>A0A803MDS8_CHEQI</name>
<protein>
    <submittedName>
        <fullName evidence="2">Uncharacterized protein</fullName>
    </submittedName>
</protein>
<feature type="region of interest" description="Disordered" evidence="1">
    <location>
        <begin position="51"/>
        <end position="71"/>
    </location>
</feature>
<proteinExistence type="predicted"/>
<dbReference type="EnsemblPlants" id="AUR62027621-RA">
    <property type="protein sequence ID" value="AUR62027621-RA:cds"/>
    <property type="gene ID" value="AUR62027621"/>
</dbReference>
<evidence type="ECO:0000313" key="3">
    <source>
        <dbReference type="Proteomes" id="UP000596660"/>
    </source>
</evidence>
<keyword evidence="3" id="KW-1185">Reference proteome</keyword>
<evidence type="ECO:0000256" key="1">
    <source>
        <dbReference type="SAM" id="MobiDB-lite"/>
    </source>
</evidence>
<dbReference type="Proteomes" id="UP000596660">
    <property type="component" value="Unplaced"/>
</dbReference>
<sequence length="71" mass="8478">MDFFDEFKESEVMFAEYSSSDESVESSDENESDDRRLKHFRRICQANHPRMMMKSMKSHKKKTKGKLFYAG</sequence>
<organism evidence="2 3">
    <name type="scientific">Chenopodium quinoa</name>
    <name type="common">Quinoa</name>
    <dbReference type="NCBI Taxonomy" id="63459"/>
    <lineage>
        <taxon>Eukaryota</taxon>
        <taxon>Viridiplantae</taxon>
        <taxon>Streptophyta</taxon>
        <taxon>Embryophyta</taxon>
        <taxon>Tracheophyta</taxon>
        <taxon>Spermatophyta</taxon>
        <taxon>Magnoliopsida</taxon>
        <taxon>eudicotyledons</taxon>
        <taxon>Gunneridae</taxon>
        <taxon>Pentapetalae</taxon>
        <taxon>Caryophyllales</taxon>
        <taxon>Chenopodiaceae</taxon>
        <taxon>Chenopodioideae</taxon>
        <taxon>Atripliceae</taxon>
        <taxon>Chenopodium</taxon>
    </lineage>
</organism>
<reference evidence="2" key="1">
    <citation type="journal article" date="2017" name="Nature">
        <title>The genome of Chenopodium quinoa.</title>
        <authorList>
            <person name="Jarvis D.E."/>
            <person name="Ho Y.S."/>
            <person name="Lightfoot D.J."/>
            <person name="Schmoeckel S.M."/>
            <person name="Li B."/>
            <person name="Borm T.J.A."/>
            <person name="Ohyanagi H."/>
            <person name="Mineta K."/>
            <person name="Michell C.T."/>
            <person name="Saber N."/>
            <person name="Kharbatia N.M."/>
            <person name="Rupper R.R."/>
            <person name="Sharp A.R."/>
            <person name="Dally N."/>
            <person name="Boughton B.A."/>
            <person name="Woo Y.H."/>
            <person name="Gao G."/>
            <person name="Schijlen E.G.W.M."/>
            <person name="Guo X."/>
            <person name="Momin A.A."/>
            <person name="Negrao S."/>
            <person name="Al-Babili S."/>
            <person name="Gehring C."/>
            <person name="Roessner U."/>
            <person name="Jung C."/>
            <person name="Murphy K."/>
            <person name="Arold S.T."/>
            <person name="Gojobori T."/>
            <person name="van der Linden C.G."/>
            <person name="van Loo E.N."/>
            <person name="Jellen E.N."/>
            <person name="Maughan P.J."/>
            <person name="Tester M."/>
        </authorList>
    </citation>
    <scope>NUCLEOTIDE SEQUENCE [LARGE SCALE GENOMIC DNA]</scope>
    <source>
        <strain evidence="2">cv. PI 614886</strain>
    </source>
</reference>
<accession>A0A803MDS8</accession>
<feature type="compositionally biased region" description="Basic residues" evidence="1">
    <location>
        <begin position="56"/>
        <end position="65"/>
    </location>
</feature>
<dbReference type="AlphaFoldDB" id="A0A803MDS8"/>
<evidence type="ECO:0000313" key="2">
    <source>
        <dbReference type="EnsemblPlants" id="AUR62027621-RA:cds"/>
    </source>
</evidence>
<reference evidence="2" key="2">
    <citation type="submission" date="2021-03" db="UniProtKB">
        <authorList>
            <consortium name="EnsemblPlants"/>
        </authorList>
    </citation>
    <scope>IDENTIFICATION</scope>
</reference>
<dbReference type="Gramene" id="AUR62027621-RA">
    <property type="protein sequence ID" value="AUR62027621-RA:cds"/>
    <property type="gene ID" value="AUR62027621"/>
</dbReference>